<dbReference type="Proteomes" id="UP000195879">
    <property type="component" value="Unassembled WGS sequence"/>
</dbReference>
<evidence type="ECO:0000313" key="4">
    <source>
        <dbReference type="EMBL" id="SCL89480.1"/>
    </source>
</evidence>
<evidence type="ECO:0000259" key="3">
    <source>
        <dbReference type="Pfam" id="PF09690"/>
    </source>
</evidence>
<name>A0A1D3L983_PLACE</name>
<organism evidence="4 5">
    <name type="scientific">Plasmodium chabaudi adami</name>
    <dbReference type="NCBI Taxonomy" id="5826"/>
    <lineage>
        <taxon>Eukaryota</taxon>
        <taxon>Sar</taxon>
        <taxon>Alveolata</taxon>
        <taxon>Apicomplexa</taxon>
        <taxon>Aconoidasida</taxon>
        <taxon>Haemosporida</taxon>
        <taxon>Plasmodiidae</taxon>
        <taxon>Plasmodium</taxon>
        <taxon>Plasmodium (Vinckeia)</taxon>
    </lineage>
</organism>
<feature type="region of interest" description="Disordered" evidence="1">
    <location>
        <begin position="47"/>
        <end position="67"/>
    </location>
</feature>
<gene>
    <name evidence="4" type="ORF">PCHDK_000516800</name>
</gene>
<dbReference type="NCBIfam" id="TIGR01604">
    <property type="entry name" value="PYST-C2"/>
    <property type="match status" value="1"/>
</dbReference>
<proteinExistence type="predicted"/>
<evidence type="ECO:0000313" key="5">
    <source>
        <dbReference type="Proteomes" id="UP000195879"/>
    </source>
</evidence>
<reference evidence="4 5" key="1">
    <citation type="submission" date="2016-08" db="EMBL/GenBank/DDBJ databases">
        <authorList>
            <consortium name="Pathogen Informatics"/>
        </authorList>
    </citation>
    <scope>NUCLEOTIDE SEQUENCE [LARGE SCALE GENOMIC DNA]</scope>
    <source>
        <strain evidence="4 5">DK</strain>
    </source>
</reference>
<keyword evidence="2" id="KW-0732">Signal</keyword>
<sequence>MNKRIFILVCIALYALLAVSIQCSEQKAYDVGNKSICGTNEINKSNEENSIESKGETQLKNNNPKYDKDDEYDNGFNCFNIFKRNKKNKRTKTTPYSKVPLTHLYNQIAEAPSSNNEPLPMASLQIQKNLREFSTKNPYNSKILSLSKGLSSGDQISDVNKLHTLVAPILGNSTISIDPKYINHLFTLSYDKKSEGEQVSNNNESALKEPFMVGNNKHGFFKNSSEALKLLSRFKENLDNDPSKLKLSE</sequence>
<feature type="compositionally biased region" description="Basic and acidic residues" evidence="1">
    <location>
        <begin position="47"/>
        <end position="57"/>
    </location>
</feature>
<protein>
    <submittedName>
        <fullName evidence="4">Fam-c protein</fullName>
    </submittedName>
</protein>
<evidence type="ECO:0000256" key="2">
    <source>
        <dbReference type="SAM" id="SignalP"/>
    </source>
</evidence>
<dbReference type="Pfam" id="PF09690">
    <property type="entry name" value="PYST-C1"/>
    <property type="match status" value="1"/>
</dbReference>
<feature type="domain" description="PYST-C1-like N-terminal" evidence="3">
    <location>
        <begin position="27"/>
        <end position="89"/>
    </location>
</feature>
<dbReference type="AlphaFoldDB" id="A0A1D3L983"/>
<dbReference type="InterPro" id="IPR006488">
    <property type="entry name" value="PYST-C1_N"/>
</dbReference>
<dbReference type="EMBL" id="FMIO01000286">
    <property type="protein sequence ID" value="SCL89480.1"/>
    <property type="molecule type" value="Genomic_DNA"/>
</dbReference>
<feature type="chain" id="PRO_5008917418" evidence="2">
    <location>
        <begin position="21"/>
        <end position="249"/>
    </location>
</feature>
<feature type="signal peptide" evidence="2">
    <location>
        <begin position="1"/>
        <end position="20"/>
    </location>
</feature>
<dbReference type="NCBIfam" id="TIGR01601">
    <property type="entry name" value="PYST-C1"/>
    <property type="match status" value="1"/>
</dbReference>
<dbReference type="InterPro" id="IPR006491">
    <property type="entry name" value="PYST_C2"/>
</dbReference>
<accession>A0A1D3L983</accession>
<evidence type="ECO:0000256" key="1">
    <source>
        <dbReference type="SAM" id="MobiDB-lite"/>
    </source>
</evidence>